<proteinExistence type="predicted"/>
<dbReference type="EMBL" id="JABBWE010000143">
    <property type="protein sequence ID" value="KAG1784477.1"/>
    <property type="molecule type" value="Genomic_DNA"/>
</dbReference>
<dbReference type="AlphaFoldDB" id="A0A9P7A8Q8"/>
<gene>
    <name evidence="1" type="ORF">HD556DRAFT_1315048</name>
</gene>
<accession>A0A9P7A8Q8</accession>
<reference evidence="1" key="1">
    <citation type="journal article" date="2020" name="New Phytol.">
        <title>Comparative genomics reveals dynamic genome evolution in host specialist ectomycorrhizal fungi.</title>
        <authorList>
            <person name="Lofgren L.A."/>
            <person name="Nguyen N.H."/>
            <person name="Vilgalys R."/>
            <person name="Ruytinx J."/>
            <person name="Liao H.L."/>
            <person name="Branco S."/>
            <person name="Kuo A."/>
            <person name="LaButti K."/>
            <person name="Lipzen A."/>
            <person name="Andreopoulos W."/>
            <person name="Pangilinan J."/>
            <person name="Riley R."/>
            <person name="Hundley H."/>
            <person name="Na H."/>
            <person name="Barry K."/>
            <person name="Grigoriev I.V."/>
            <person name="Stajich J.E."/>
            <person name="Kennedy P.G."/>
        </authorList>
    </citation>
    <scope>NUCLEOTIDE SEQUENCE</scope>
    <source>
        <strain evidence="1">S12</strain>
    </source>
</reference>
<dbReference type="GeneID" id="64594831"/>
<evidence type="ECO:0000313" key="1">
    <source>
        <dbReference type="EMBL" id="KAG1784477.1"/>
    </source>
</evidence>
<dbReference type="Proteomes" id="UP000719766">
    <property type="component" value="Unassembled WGS sequence"/>
</dbReference>
<comment type="caution">
    <text evidence="1">The sequence shown here is derived from an EMBL/GenBank/DDBJ whole genome shotgun (WGS) entry which is preliminary data.</text>
</comment>
<keyword evidence="2" id="KW-1185">Reference proteome</keyword>
<name>A0A9P7A8Q8_9AGAM</name>
<sequence length="143" mass="16244">MVNTEQLYAVPKATQQAIQGKRARIVKKRLPAAMKVERANGGNKECAQEAAITTNTFYEPTVLPDYGGELFQHANAKLCQLDIRNVENILIPPQEWYSSLRRGTLVTIRATLHAFNWKEHRIYQLNAHTIRAIVLGRSPGRMF</sequence>
<protein>
    <submittedName>
        <fullName evidence="1">Uncharacterized protein</fullName>
    </submittedName>
</protein>
<dbReference type="OrthoDB" id="3060725at2759"/>
<evidence type="ECO:0000313" key="2">
    <source>
        <dbReference type="Proteomes" id="UP000719766"/>
    </source>
</evidence>
<organism evidence="1 2">
    <name type="scientific">Suillus plorans</name>
    <dbReference type="NCBI Taxonomy" id="116603"/>
    <lineage>
        <taxon>Eukaryota</taxon>
        <taxon>Fungi</taxon>
        <taxon>Dikarya</taxon>
        <taxon>Basidiomycota</taxon>
        <taxon>Agaricomycotina</taxon>
        <taxon>Agaricomycetes</taxon>
        <taxon>Agaricomycetidae</taxon>
        <taxon>Boletales</taxon>
        <taxon>Suillineae</taxon>
        <taxon>Suillaceae</taxon>
        <taxon>Suillus</taxon>
    </lineage>
</organism>
<dbReference type="RefSeq" id="XP_041151962.1">
    <property type="nucleotide sequence ID" value="XM_041301067.1"/>
</dbReference>